<dbReference type="AlphaFoldDB" id="A0A543CPU2"/>
<organism evidence="1 2">
    <name type="scientific">Actinoallomurus bryophytorum</name>
    <dbReference type="NCBI Taxonomy" id="1490222"/>
    <lineage>
        <taxon>Bacteria</taxon>
        <taxon>Bacillati</taxon>
        <taxon>Actinomycetota</taxon>
        <taxon>Actinomycetes</taxon>
        <taxon>Streptosporangiales</taxon>
        <taxon>Thermomonosporaceae</taxon>
        <taxon>Actinoallomurus</taxon>
    </lineage>
</organism>
<evidence type="ECO:0000313" key="2">
    <source>
        <dbReference type="Proteomes" id="UP000316096"/>
    </source>
</evidence>
<gene>
    <name evidence="1" type="ORF">FB559_4769</name>
</gene>
<comment type="caution">
    <text evidence="1">The sequence shown here is derived from an EMBL/GenBank/DDBJ whole genome shotgun (WGS) entry which is preliminary data.</text>
</comment>
<protein>
    <submittedName>
        <fullName evidence="1">Uncharacterized protein</fullName>
    </submittedName>
</protein>
<reference evidence="1 2" key="1">
    <citation type="submission" date="2019-06" db="EMBL/GenBank/DDBJ databases">
        <title>Sequencing the genomes of 1000 actinobacteria strains.</title>
        <authorList>
            <person name="Klenk H.-P."/>
        </authorList>
    </citation>
    <scope>NUCLEOTIDE SEQUENCE [LARGE SCALE GENOMIC DNA]</scope>
    <source>
        <strain evidence="1 2">DSM 102200</strain>
    </source>
</reference>
<evidence type="ECO:0000313" key="1">
    <source>
        <dbReference type="EMBL" id="TQL99113.1"/>
    </source>
</evidence>
<proteinExistence type="predicted"/>
<dbReference type="RefSeq" id="WP_185792363.1">
    <property type="nucleotide sequence ID" value="NZ_VFOZ01000001.1"/>
</dbReference>
<accession>A0A543CPU2</accession>
<dbReference type="Proteomes" id="UP000316096">
    <property type="component" value="Unassembled WGS sequence"/>
</dbReference>
<dbReference type="EMBL" id="VFOZ01000001">
    <property type="protein sequence ID" value="TQL99113.1"/>
    <property type="molecule type" value="Genomic_DNA"/>
</dbReference>
<keyword evidence="2" id="KW-1185">Reference proteome</keyword>
<name>A0A543CPU2_9ACTN</name>
<sequence>MITPTPEARESADRYVDRLVAACKLKGLVTEVIEPSTKLKIGALGGHALMAEVISLRPDENEALAWHWSWGGPICAAGDIEYAVTSILHVISDAP</sequence>